<dbReference type="RefSeq" id="WP_154322538.1">
    <property type="nucleotide sequence ID" value="NZ_CP045695.1"/>
</dbReference>
<protein>
    <recommendedName>
        <fullName evidence="5">GNAT-like C-terminal domain-containing protein</fullName>
    </recommendedName>
</protein>
<proteinExistence type="predicted"/>
<dbReference type="Gene3D" id="3.40.630.120">
    <property type="match status" value="1"/>
</dbReference>
<dbReference type="EMBL" id="VUMB01000008">
    <property type="protein sequence ID" value="MSS39738.1"/>
    <property type="molecule type" value="Genomic_DNA"/>
</dbReference>
<organism evidence="3 4">
    <name type="scientific">Clostridium scindens (strain JCM 10418 / VPI 12708)</name>
    <dbReference type="NCBI Taxonomy" id="29347"/>
    <lineage>
        <taxon>Bacteria</taxon>
        <taxon>Bacillati</taxon>
        <taxon>Bacillota</taxon>
        <taxon>Clostridia</taxon>
        <taxon>Lachnospirales</taxon>
        <taxon>Lachnospiraceae</taxon>
    </lineage>
</organism>
<dbReference type="AlphaFoldDB" id="A0A844F277"/>
<evidence type="ECO:0008006" key="5">
    <source>
        <dbReference type="Google" id="ProtNLM"/>
    </source>
</evidence>
<gene>
    <name evidence="3" type="ORF">FYJ37_05060</name>
</gene>
<reference evidence="3 4" key="1">
    <citation type="submission" date="2019-08" db="EMBL/GenBank/DDBJ databases">
        <title>In-depth cultivation of the pig gut microbiome towards novel bacterial diversity and tailored functional studies.</title>
        <authorList>
            <person name="Wylensek D."/>
            <person name="Hitch T.C.A."/>
            <person name="Clavel T."/>
        </authorList>
    </citation>
    <scope>NUCLEOTIDE SEQUENCE [LARGE SCALE GENOMIC DNA]</scope>
    <source>
        <strain evidence="3 4">BL-389-WT-3D</strain>
    </source>
</reference>
<accession>A0A844F277</accession>
<dbReference type="InterPro" id="IPR041644">
    <property type="entry name" value="GNAT_C"/>
</dbReference>
<feature type="domain" description="GNAT-like C-terminal" evidence="2">
    <location>
        <begin position="121"/>
        <end position="267"/>
    </location>
</feature>
<dbReference type="Proteomes" id="UP000462363">
    <property type="component" value="Unassembled WGS sequence"/>
</dbReference>
<dbReference type="Pfam" id="PF18164">
    <property type="entry name" value="GNAT_C"/>
    <property type="match status" value="1"/>
</dbReference>
<comment type="caution">
    <text evidence="3">The sequence shown here is derived from an EMBL/GenBank/DDBJ whole genome shotgun (WGS) entry which is preliminary data.</text>
</comment>
<name>A0A844F277_CLOSV</name>
<evidence type="ECO:0000313" key="4">
    <source>
        <dbReference type="Proteomes" id="UP000462363"/>
    </source>
</evidence>
<evidence type="ECO:0000313" key="3">
    <source>
        <dbReference type="EMBL" id="MSS39738.1"/>
    </source>
</evidence>
<dbReference type="Pfam" id="PF18082">
    <property type="entry name" value="NAT_N"/>
    <property type="match status" value="1"/>
</dbReference>
<sequence length="274" mass="32520">MIGIEEVMQRISLPEGARKIVRHMELTQNEFDAWRMLFYEDMEEFLAHWNQLPDKYAWALGLYIRLAAEVHDRYREKGIEECIYDQTFYDITIWCKECYRKHGVYGLEELWWLGQSVKMKLFRLGRLQFEPVVIKEFLQGKDRTIAAGTHVLNVHIPAGVPLKYEECEESFAWSIRFFEGGYEAYICESWLMSPHLREMLPSDSNIIRFQEMFEVVKVHYDYPQAEQRIFGDVLEDKERYPEDTSLRRAAKQYLMSGKDIGIGIGVIDVIYKNI</sequence>
<evidence type="ECO:0000259" key="1">
    <source>
        <dbReference type="Pfam" id="PF18082"/>
    </source>
</evidence>
<dbReference type="InterPro" id="IPR041273">
    <property type="entry name" value="NAT_N"/>
</dbReference>
<evidence type="ECO:0000259" key="2">
    <source>
        <dbReference type="Pfam" id="PF18164"/>
    </source>
</evidence>
<feature type="domain" description="N-acyltransferase N-terminal" evidence="1">
    <location>
        <begin position="4"/>
        <end position="118"/>
    </location>
</feature>